<feature type="compositionally biased region" description="Polar residues" evidence="1">
    <location>
        <begin position="119"/>
        <end position="128"/>
    </location>
</feature>
<sequence>MSDEKDIVTQDKDGMTQPATKQIGIRMQPGEHTGQPLYSNCSTVNGGQGVVLVDFGFLDPQSLNALNRMARSGEKLPDAVNVKLSSRMAISIDTAHHLSQQLNQLLGTKLSAAVAQGHENTNNPSMQAGSGKMEEGGLDTQKNDDKSGFRFPWSKKTH</sequence>
<name>A0A1H5TAG2_9PROT</name>
<gene>
    <name evidence="2" type="ORF">SAMN05216334_10481</name>
</gene>
<dbReference type="OrthoDB" id="8548883at2"/>
<reference evidence="2 3" key="1">
    <citation type="submission" date="2016-10" db="EMBL/GenBank/DDBJ databases">
        <authorList>
            <person name="de Groot N.N."/>
        </authorList>
    </citation>
    <scope>NUCLEOTIDE SEQUENCE [LARGE SCALE GENOMIC DNA]</scope>
    <source>
        <strain evidence="2 3">Nm13</strain>
    </source>
</reference>
<accession>A0A1H5TAG2</accession>
<dbReference type="AlphaFoldDB" id="A0A1H5TAG2"/>
<proteinExistence type="predicted"/>
<organism evidence="2 3">
    <name type="scientific">Nitrosomonas ureae</name>
    <dbReference type="NCBI Taxonomy" id="44577"/>
    <lineage>
        <taxon>Bacteria</taxon>
        <taxon>Pseudomonadati</taxon>
        <taxon>Pseudomonadota</taxon>
        <taxon>Betaproteobacteria</taxon>
        <taxon>Nitrosomonadales</taxon>
        <taxon>Nitrosomonadaceae</taxon>
        <taxon>Nitrosomonas</taxon>
    </lineage>
</organism>
<dbReference type="RefSeq" id="WP_103965746.1">
    <property type="nucleotide sequence ID" value="NZ_FNUX01000004.1"/>
</dbReference>
<feature type="region of interest" description="Disordered" evidence="1">
    <location>
        <begin position="119"/>
        <end position="158"/>
    </location>
</feature>
<dbReference type="Proteomes" id="UP000236753">
    <property type="component" value="Unassembled WGS sequence"/>
</dbReference>
<evidence type="ECO:0000313" key="3">
    <source>
        <dbReference type="Proteomes" id="UP000236753"/>
    </source>
</evidence>
<dbReference type="EMBL" id="FNUX01000004">
    <property type="protein sequence ID" value="SEF59786.1"/>
    <property type="molecule type" value="Genomic_DNA"/>
</dbReference>
<evidence type="ECO:0000313" key="2">
    <source>
        <dbReference type="EMBL" id="SEF59786.1"/>
    </source>
</evidence>
<protein>
    <submittedName>
        <fullName evidence="2">Uncharacterized protein</fullName>
    </submittedName>
</protein>
<evidence type="ECO:0000256" key="1">
    <source>
        <dbReference type="SAM" id="MobiDB-lite"/>
    </source>
</evidence>